<reference evidence="1 2" key="1">
    <citation type="journal article" date="2024" name="Nat. Commun.">
        <title>Phylogenomics reveals the evolutionary origins of lichenization in chlorophyte algae.</title>
        <authorList>
            <person name="Puginier C."/>
            <person name="Libourel C."/>
            <person name="Otte J."/>
            <person name="Skaloud P."/>
            <person name="Haon M."/>
            <person name="Grisel S."/>
            <person name="Petersen M."/>
            <person name="Berrin J.G."/>
            <person name="Delaux P.M."/>
            <person name="Dal Grande F."/>
            <person name="Keller J."/>
        </authorList>
    </citation>
    <scope>NUCLEOTIDE SEQUENCE [LARGE SCALE GENOMIC DNA]</scope>
    <source>
        <strain evidence="1 2">SAG 245.80</strain>
    </source>
</reference>
<gene>
    <name evidence="1" type="ORF">WJX81_003959</name>
</gene>
<organism evidence="1 2">
    <name type="scientific">Elliptochloris bilobata</name>
    <dbReference type="NCBI Taxonomy" id="381761"/>
    <lineage>
        <taxon>Eukaryota</taxon>
        <taxon>Viridiplantae</taxon>
        <taxon>Chlorophyta</taxon>
        <taxon>core chlorophytes</taxon>
        <taxon>Trebouxiophyceae</taxon>
        <taxon>Trebouxiophyceae incertae sedis</taxon>
        <taxon>Elliptochloris clade</taxon>
        <taxon>Elliptochloris</taxon>
    </lineage>
</organism>
<protein>
    <submittedName>
        <fullName evidence="1">Uncharacterized protein</fullName>
    </submittedName>
</protein>
<dbReference type="PANTHER" id="PTHR36081:SF1">
    <property type="entry name" value="CELL WALL INTEGRITY_STRESS RESPONSE COMPONENT"/>
    <property type="match status" value="1"/>
</dbReference>
<dbReference type="EMBL" id="JALJOU010000108">
    <property type="protein sequence ID" value="KAK9821099.1"/>
    <property type="molecule type" value="Genomic_DNA"/>
</dbReference>
<dbReference type="PANTHER" id="PTHR36081">
    <property type="entry name" value="CELL WALL INTEGRITY/STRESS RESPONSE COMPONENT"/>
    <property type="match status" value="1"/>
</dbReference>
<accession>A0AAW1QIA0</accession>
<keyword evidence="2" id="KW-1185">Reference proteome</keyword>
<sequence>MHGGVRAGRHMQQRRAVCASSEAANEAASFAISYDHLLLALLDGNPYLSAGSKQALATTAGLAVQNSSRITVLMVDAEEPAGDPAVRLENIQWHLREGGVTQEHSATFLEKALDKEATHNPSVALGDVADEVEADLLLLSSEAVHCKAVDANLLAEFSSNTRPCPRSLQPAWSMAKAVLVLAGLVLAATLGPCSAQHFFKPTGTPGAYGVITEGKPKFENLPKTNFTFPKMAKGAKGVLTTTPGASPMLPGLVLNLTGQLPAVNLSMLVANISAQCPPLQNLITGIQARVPTFSGLMLVGECPNNLHLHCSTCQVSLTSPSECVACYNPFVLNHDTKACGCAVGFKFFHDTASAQDTCVPGP</sequence>
<evidence type="ECO:0000313" key="2">
    <source>
        <dbReference type="Proteomes" id="UP001445335"/>
    </source>
</evidence>
<name>A0AAW1QIA0_9CHLO</name>
<comment type="caution">
    <text evidence="1">The sequence shown here is derived from an EMBL/GenBank/DDBJ whole genome shotgun (WGS) entry which is preliminary data.</text>
</comment>
<proteinExistence type="predicted"/>
<dbReference type="Proteomes" id="UP001445335">
    <property type="component" value="Unassembled WGS sequence"/>
</dbReference>
<dbReference type="AlphaFoldDB" id="A0AAW1QIA0"/>
<evidence type="ECO:0000313" key="1">
    <source>
        <dbReference type="EMBL" id="KAK9821099.1"/>
    </source>
</evidence>